<sequence>MLEFFQKTPVTCLTVVISKGTEQSDIFKRVITILSSILTHNGSFTLMAVRRMFQNDILQDVDVVHWWSD</sequence>
<name>A0A5J4PQQ0_9EUKA</name>
<protein>
    <submittedName>
        <fullName evidence="1">Uncharacterized protein</fullName>
    </submittedName>
</protein>
<dbReference type="AlphaFoldDB" id="A0A5J4PQQ0"/>
<gene>
    <name evidence="1" type="ORF">EZS28_056037</name>
</gene>
<evidence type="ECO:0000313" key="1">
    <source>
        <dbReference type="EMBL" id="KAA6311867.1"/>
    </source>
</evidence>
<feature type="non-terminal residue" evidence="1">
    <location>
        <position position="69"/>
    </location>
</feature>
<proteinExistence type="predicted"/>
<dbReference type="EMBL" id="SNRW01049047">
    <property type="protein sequence ID" value="KAA6311867.1"/>
    <property type="molecule type" value="Genomic_DNA"/>
</dbReference>
<dbReference type="Proteomes" id="UP000324800">
    <property type="component" value="Unassembled WGS sequence"/>
</dbReference>
<comment type="caution">
    <text evidence="1">The sequence shown here is derived from an EMBL/GenBank/DDBJ whole genome shotgun (WGS) entry which is preliminary data.</text>
</comment>
<accession>A0A5J4PQQ0</accession>
<evidence type="ECO:0000313" key="2">
    <source>
        <dbReference type="Proteomes" id="UP000324800"/>
    </source>
</evidence>
<reference evidence="1 2" key="1">
    <citation type="submission" date="2019-03" db="EMBL/GenBank/DDBJ databases">
        <title>Single cell metagenomics reveals metabolic interactions within the superorganism composed of flagellate Streblomastix strix and complex community of Bacteroidetes bacteria on its surface.</title>
        <authorList>
            <person name="Treitli S.C."/>
            <person name="Kolisko M."/>
            <person name="Husnik F."/>
            <person name="Keeling P."/>
            <person name="Hampl V."/>
        </authorList>
    </citation>
    <scope>NUCLEOTIDE SEQUENCE [LARGE SCALE GENOMIC DNA]</scope>
    <source>
        <strain evidence="1">ST1C</strain>
    </source>
</reference>
<organism evidence="1 2">
    <name type="scientific">Streblomastix strix</name>
    <dbReference type="NCBI Taxonomy" id="222440"/>
    <lineage>
        <taxon>Eukaryota</taxon>
        <taxon>Metamonada</taxon>
        <taxon>Preaxostyla</taxon>
        <taxon>Oxymonadida</taxon>
        <taxon>Streblomastigidae</taxon>
        <taxon>Streblomastix</taxon>
    </lineage>
</organism>